<evidence type="ECO:0000256" key="8">
    <source>
        <dbReference type="SAM" id="MobiDB-lite"/>
    </source>
</evidence>
<dbReference type="InterPro" id="IPR005503">
    <property type="entry name" value="FliL"/>
</dbReference>
<proteinExistence type="predicted"/>
<keyword evidence="4 9" id="KW-0812">Transmembrane</keyword>
<name>A0A3B1C004_9ZZZZ</name>
<keyword evidence="2" id="KW-1003">Cell membrane</keyword>
<dbReference type="Pfam" id="PF03748">
    <property type="entry name" value="FliL"/>
    <property type="match status" value="1"/>
</dbReference>
<evidence type="ECO:0000256" key="9">
    <source>
        <dbReference type="SAM" id="Phobius"/>
    </source>
</evidence>
<dbReference type="PANTHER" id="PTHR35091:SF2">
    <property type="entry name" value="FLAGELLAR PROTEIN FLIL"/>
    <property type="match status" value="1"/>
</dbReference>
<dbReference type="GO" id="GO:0006935">
    <property type="term" value="P:chemotaxis"/>
    <property type="evidence" value="ECO:0007669"/>
    <property type="project" value="UniProtKB-KW"/>
</dbReference>
<keyword evidence="3" id="KW-0145">Chemotaxis</keyword>
<dbReference type="AlphaFoldDB" id="A0A3B1C004"/>
<evidence type="ECO:0000256" key="2">
    <source>
        <dbReference type="ARBA" id="ARBA00022475"/>
    </source>
</evidence>
<keyword evidence="5" id="KW-0283">Flagellar rotation</keyword>
<evidence type="ECO:0000256" key="7">
    <source>
        <dbReference type="ARBA" id="ARBA00023136"/>
    </source>
</evidence>
<evidence type="ECO:0000256" key="1">
    <source>
        <dbReference type="ARBA" id="ARBA00004162"/>
    </source>
</evidence>
<feature type="region of interest" description="Disordered" evidence="8">
    <location>
        <begin position="1"/>
        <end position="44"/>
    </location>
</feature>
<dbReference type="GO" id="GO:0071978">
    <property type="term" value="P:bacterial-type flagellum-dependent swarming motility"/>
    <property type="evidence" value="ECO:0007669"/>
    <property type="project" value="TreeGrafter"/>
</dbReference>
<reference evidence="10" key="1">
    <citation type="submission" date="2018-06" db="EMBL/GenBank/DDBJ databases">
        <authorList>
            <person name="Zhirakovskaya E."/>
        </authorList>
    </citation>
    <scope>NUCLEOTIDE SEQUENCE</scope>
</reference>
<comment type="subcellular location">
    <subcellularLocation>
        <location evidence="1">Cell membrane</location>
        <topology evidence="1">Single-pass membrane protein</topology>
    </subcellularLocation>
</comment>
<accession>A0A3B1C004</accession>
<dbReference type="EMBL" id="UOGA01000059">
    <property type="protein sequence ID" value="VAX16230.1"/>
    <property type="molecule type" value="Genomic_DNA"/>
</dbReference>
<gene>
    <name evidence="10" type="ORF">MNBD_NITROSPINAE04-2608</name>
</gene>
<dbReference type="GO" id="GO:0005886">
    <property type="term" value="C:plasma membrane"/>
    <property type="evidence" value="ECO:0007669"/>
    <property type="project" value="UniProtKB-SubCell"/>
</dbReference>
<organism evidence="10">
    <name type="scientific">hydrothermal vent metagenome</name>
    <dbReference type="NCBI Taxonomy" id="652676"/>
    <lineage>
        <taxon>unclassified sequences</taxon>
        <taxon>metagenomes</taxon>
        <taxon>ecological metagenomes</taxon>
    </lineage>
</organism>
<keyword evidence="7 9" id="KW-0472">Membrane</keyword>
<sequence length="195" mass="21754">MVKKRRTELDIDPELTLAPEPEPEPEVVATSPKPESSATKETSDRKVNKTKLAIITGVVLAFVVISVAGGWSLYQHFADKGPEPKQPEEKIIIPDGATLYQFKPFLINLGENEKAFIVNISFAADMSKAEVGKEIDNNLVLIRENIFQILQGKSAKAFLDERNRRRMAAEITTALNRLIQSGSIKKMFITEMTIQ</sequence>
<dbReference type="PANTHER" id="PTHR35091">
    <property type="entry name" value="FLAGELLAR PROTEIN FLIL"/>
    <property type="match status" value="1"/>
</dbReference>
<feature type="transmembrane region" description="Helical" evidence="9">
    <location>
        <begin position="52"/>
        <end position="74"/>
    </location>
</feature>
<evidence type="ECO:0000256" key="5">
    <source>
        <dbReference type="ARBA" id="ARBA00022779"/>
    </source>
</evidence>
<dbReference type="GO" id="GO:0009425">
    <property type="term" value="C:bacterial-type flagellum basal body"/>
    <property type="evidence" value="ECO:0007669"/>
    <property type="project" value="InterPro"/>
</dbReference>
<evidence type="ECO:0008006" key="11">
    <source>
        <dbReference type="Google" id="ProtNLM"/>
    </source>
</evidence>
<evidence type="ECO:0000313" key="10">
    <source>
        <dbReference type="EMBL" id="VAX16230.1"/>
    </source>
</evidence>
<evidence type="ECO:0000256" key="3">
    <source>
        <dbReference type="ARBA" id="ARBA00022500"/>
    </source>
</evidence>
<protein>
    <recommendedName>
        <fullName evidence="11">Flagellar protein FliL</fullName>
    </recommendedName>
</protein>
<keyword evidence="6 9" id="KW-1133">Transmembrane helix</keyword>
<evidence type="ECO:0000256" key="6">
    <source>
        <dbReference type="ARBA" id="ARBA00022989"/>
    </source>
</evidence>
<evidence type="ECO:0000256" key="4">
    <source>
        <dbReference type="ARBA" id="ARBA00022692"/>
    </source>
</evidence>